<gene>
    <name evidence="2" type="ORF">PROFUN_03799</name>
</gene>
<comment type="caution">
    <text evidence="2">The sequence shown here is derived from an EMBL/GenBank/DDBJ whole genome shotgun (WGS) entry which is preliminary data.</text>
</comment>
<feature type="region of interest" description="Disordered" evidence="1">
    <location>
        <begin position="101"/>
        <end position="168"/>
    </location>
</feature>
<feature type="region of interest" description="Disordered" evidence="1">
    <location>
        <begin position="261"/>
        <end position="280"/>
    </location>
</feature>
<feature type="compositionally biased region" description="Basic residues" evidence="1">
    <location>
        <begin position="261"/>
        <end position="270"/>
    </location>
</feature>
<feature type="compositionally biased region" description="Basic and acidic residues" evidence="1">
    <location>
        <begin position="288"/>
        <end position="299"/>
    </location>
</feature>
<organism evidence="2 3">
    <name type="scientific">Planoprotostelium fungivorum</name>
    <dbReference type="NCBI Taxonomy" id="1890364"/>
    <lineage>
        <taxon>Eukaryota</taxon>
        <taxon>Amoebozoa</taxon>
        <taxon>Evosea</taxon>
        <taxon>Variosea</taxon>
        <taxon>Cavosteliida</taxon>
        <taxon>Cavosteliaceae</taxon>
        <taxon>Planoprotostelium</taxon>
    </lineage>
</organism>
<protein>
    <submittedName>
        <fullName evidence="2">Uncharacterized protein</fullName>
    </submittedName>
</protein>
<name>A0A2P6NI73_9EUKA</name>
<feature type="region of interest" description="Disordered" evidence="1">
    <location>
        <begin position="285"/>
        <end position="309"/>
    </location>
</feature>
<evidence type="ECO:0000313" key="2">
    <source>
        <dbReference type="EMBL" id="PRP83644.1"/>
    </source>
</evidence>
<evidence type="ECO:0000313" key="3">
    <source>
        <dbReference type="Proteomes" id="UP000241769"/>
    </source>
</evidence>
<evidence type="ECO:0000256" key="1">
    <source>
        <dbReference type="SAM" id="MobiDB-lite"/>
    </source>
</evidence>
<proteinExistence type="predicted"/>
<accession>A0A2P6NI73</accession>
<dbReference type="Proteomes" id="UP000241769">
    <property type="component" value="Unassembled WGS sequence"/>
</dbReference>
<dbReference type="InParanoid" id="A0A2P6NI73"/>
<keyword evidence="3" id="KW-1185">Reference proteome</keyword>
<sequence length="526" mass="59150">MTKDELMMRFYQQQAEAEREEEDQRCAQMRVLQESIRLQDSLRNQAALQLQYLEQSAGRATPELHNPLMNSFPPAVHVPRSMQPQKMERQGDITDCRQLPSISFLTGNHPGDARPSYATSSDPIVPQNRRSHSRSNSTSSLDQTTMIAPPPRTEPPKKLPPPSLRDVPYERMSKSMPLLPVQIPEEKKPEAVAEAKLPFNLPSALNGFLRDQGTRLGISADSREASRLMQCIQTNHVTTSVPTGRTKEEEDREERRIVARALRKVKKNSPKKLPVDVDRINRLYGQQKKSEEEEHKENGSDDSDSSTHGSVLSIKSLINDRDVVPAKDFDMNLKAKSSDECPKQRQLNASFSNLQIVDLKGDKGEENQTKKGPVSSVRFSSKRGYRVSSPRMRRVRFASPEMNSSPLLANSKLSHLTENLNMSPQSSPVISPQTKRRRFVQVMEQRKRDRAVAIQTSQLVLQQQQQQGQVPTVTNHTSSTIVINGKRAEEKGQGLRQAGVLPPQQPLLEKLAAAAESQRRMAESAI</sequence>
<feature type="compositionally biased region" description="Pro residues" evidence="1">
    <location>
        <begin position="148"/>
        <end position="163"/>
    </location>
</feature>
<dbReference type="AlphaFoldDB" id="A0A2P6NI73"/>
<dbReference type="EMBL" id="MDYQ01000078">
    <property type="protein sequence ID" value="PRP83644.1"/>
    <property type="molecule type" value="Genomic_DNA"/>
</dbReference>
<feature type="region of interest" description="Disordered" evidence="1">
    <location>
        <begin position="362"/>
        <end position="387"/>
    </location>
</feature>
<reference evidence="2 3" key="1">
    <citation type="journal article" date="2018" name="Genome Biol. Evol.">
        <title>Multiple Roots of Fruiting Body Formation in Amoebozoa.</title>
        <authorList>
            <person name="Hillmann F."/>
            <person name="Forbes G."/>
            <person name="Novohradska S."/>
            <person name="Ferling I."/>
            <person name="Riege K."/>
            <person name="Groth M."/>
            <person name="Westermann M."/>
            <person name="Marz M."/>
            <person name="Spaller T."/>
            <person name="Winckler T."/>
            <person name="Schaap P."/>
            <person name="Glockner G."/>
        </authorList>
    </citation>
    <scope>NUCLEOTIDE SEQUENCE [LARGE SCALE GENOMIC DNA]</scope>
    <source>
        <strain evidence="2 3">Jena</strain>
    </source>
</reference>